<sequence>MNAQSQATGNLMELVSGYKQYAAADELEFTADSDAPAATPTLALWSIATSKLFVSGAVSGAGAGASWRLGC</sequence>
<proteinExistence type="predicted"/>
<dbReference type="InterPro" id="IPR049906">
    <property type="entry name" value="LxmA-like_leader"/>
</dbReference>
<keyword evidence="2" id="KW-1185">Reference proteome</keyword>
<organism evidence="1 2">
    <name type="scientific">Pseudarthrobacter polychromogenes</name>
    <dbReference type="NCBI Taxonomy" id="1676"/>
    <lineage>
        <taxon>Bacteria</taxon>
        <taxon>Bacillati</taxon>
        <taxon>Actinomycetota</taxon>
        <taxon>Actinomycetes</taxon>
        <taxon>Micrococcales</taxon>
        <taxon>Micrococcaceae</taxon>
        <taxon>Pseudarthrobacter</taxon>
    </lineage>
</organism>
<dbReference type="NCBIfam" id="NF038146">
    <property type="entry name" value="LxmA_leader"/>
    <property type="match status" value="1"/>
</dbReference>
<accession>A0ABQ1XKA7</accession>
<name>A0ABQ1XKA7_9MICC</name>
<evidence type="ECO:0000313" key="1">
    <source>
        <dbReference type="EMBL" id="GGG95976.1"/>
    </source>
</evidence>
<comment type="caution">
    <text evidence="1">The sequence shown here is derived from an EMBL/GenBank/DDBJ whole genome shotgun (WGS) entry which is preliminary data.</text>
</comment>
<protein>
    <submittedName>
        <fullName evidence="1">Uncharacterized protein</fullName>
    </submittedName>
</protein>
<dbReference type="EMBL" id="BMKU01000005">
    <property type="protein sequence ID" value="GGG95976.1"/>
    <property type="molecule type" value="Genomic_DNA"/>
</dbReference>
<reference evidence="2" key="1">
    <citation type="journal article" date="2019" name="Int. J. Syst. Evol. Microbiol.">
        <title>The Global Catalogue of Microorganisms (GCM) 10K type strain sequencing project: providing services to taxonomists for standard genome sequencing and annotation.</title>
        <authorList>
            <consortium name="The Broad Institute Genomics Platform"/>
            <consortium name="The Broad Institute Genome Sequencing Center for Infectious Disease"/>
            <person name="Wu L."/>
            <person name="Ma J."/>
        </authorList>
    </citation>
    <scope>NUCLEOTIDE SEQUENCE [LARGE SCALE GENOMIC DNA]</scope>
    <source>
        <strain evidence="2">CGMCC 1.1927</strain>
    </source>
</reference>
<evidence type="ECO:0000313" key="2">
    <source>
        <dbReference type="Proteomes" id="UP000596938"/>
    </source>
</evidence>
<dbReference type="RefSeq" id="WP_188810488.1">
    <property type="nucleotide sequence ID" value="NZ_BAAAWV010000001.1"/>
</dbReference>
<dbReference type="Proteomes" id="UP000596938">
    <property type="component" value="Unassembled WGS sequence"/>
</dbReference>
<gene>
    <name evidence="1" type="ORF">GCM10011577_18870</name>
</gene>